<keyword evidence="3" id="KW-0804">Transcription</keyword>
<comment type="subcellular location">
    <subcellularLocation>
        <location evidence="1">Nucleus</location>
    </subcellularLocation>
</comment>
<comment type="caution">
    <text evidence="5">Lacks conserved residue(s) required for the propagation of feature annotation.</text>
</comment>
<keyword evidence="4" id="KW-0539">Nucleus</keyword>
<feature type="region of interest" description="PFYRE" evidence="5">
    <location>
        <begin position="401"/>
        <end position="492"/>
    </location>
</feature>
<dbReference type="InterPro" id="IPR005202">
    <property type="entry name" value="TF_GRAS"/>
</dbReference>
<evidence type="ECO:0000256" key="5">
    <source>
        <dbReference type="PROSITE-ProRule" id="PRU01191"/>
    </source>
</evidence>
<feature type="region of interest" description="SAW" evidence="5">
    <location>
        <begin position="495"/>
        <end position="568"/>
    </location>
</feature>
<comment type="similarity">
    <text evidence="5">Belongs to the GRAS family.</text>
</comment>
<feature type="short sequence motif" description="VHIID" evidence="5">
    <location>
        <begin position="306"/>
        <end position="310"/>
    </location>
</feature>
<name>A0AAV2GI44_9ROSI</name>
<evidence type="ECO:0000256" key="1">
    <source>
        <dbReference type="ARBA" id="ARBA00004123"/>
    </source>
</evidence>
<evidence type="ECO:0000313" key="7">
    <source>
        <dbReference type="Proteomes" id="UP001497516"/>
    </source>
</evidence>
<dbReference type="Pfam" id="PF03514">
    <property type="entry name" value="GRAS"/>
    <property type="match status" value="1"/>
</dbReference>
<feature type="short sequence motif" description="LxCxE motif" evidence="5">
    <location>
        <begin position="194"/>
        <end position="198"/>
    </location>
</feature>
<sequence length="581" mass="65234">METINTTIPSCTIDDFTFLDHDLAIRQFCPARLQQHHHEERESPGSWFETNNITHNMEEQQQQQQQQQGFLSMIWEEDHHDSRRYHDHYTTSANPEVDDFVASFINVDPRQPDKHITHHHLHFQGTTETFGVTFDRDHDLEMEGCSNFKDLLALPYEQEHEQEQDPFVVATTMSSPDHKGEPVDQGLQLVHLLLACAEAVGCRDTHLAQSLLSQIWGSANPWGDSLQRVSHCFATGLQSRLSLLLHNVNANGTFANGGAANDASPATSDERIEAFHLLHQTTPYVAFGFMAANEAISQAAQGKEFLHIIDLGMFHTLQWPSLLRTLASRAEGPPKKIKITGLTNNPGDRKSIMELDSRMKSLTIEAQSLGIPEFEFNIISDSVSPALFTPEKMGLETGEALFVNSVLNLHKFVKESRGSLKAILQAIKKLGPTLLTVVEQDANHNGPFFLGRFLESLHYYSAIFDSLEASLQRSSVQRVKMEMYHFAEEIKNIVAYEGSDRVERHERADQWRRQLGRAGFQAVGLKCMSQARMMLSVYGCDGYTLASEKGFLLLGWKGRPIMLASAWQVHPHSASSAGSSS</sequence>
<dbReference type="PROSITE" id="PS50985">
    <property type="entry name" value="GRAS"/>
    <property type="match status" value="1"/>
</dbReference>
<proteinExistence type="inferred from homology"/>
<accession>A0AAV2GI44</accession>
<dbReference type="EMBL" id="OZ034821">
    <property type="protein sequence ID" value="CAL1409388.1"/>
    <property type="molecule type" value="Genomic_DNA"/>
</dbReference>
<keyword evidence="2" id="KW-0805">Transcription regulation</keyword>
<evidence type="ECO:0000256" key="3">
    <source>
        <dbReference type="ARBA" id="ARBA00023163"/>
    </source>
</evidence>
<dbReference type="AlphaFoldDB" id="A0AAV2GI44"/>
<organism evidence="6 7">
    <name type="scientific">Linum trigynum</name>
    <dbReference type="NCBI Taxonomy" id="586398"/>
    <lineage>
        <taxon>Eukaryota</taxon>
        <taxon>Viridiplantae</taxon>
        <taxon>Streptophyta</taxon>
        <taxon>Embryophyta</taxon>
        <taxon>Tracheophyta</taxon>
        <taxon>Spermatophyta</taxon>
        <taxon>Magnoliopsida</taxon>
        <taxon>eudicotyledons</taxon>
        <taxon>Gunneridae</taxon>
        <taxon>Pentapetalae</taxon>
        <taxon>rosids</taxon>
        <taxon>fabids</taxon>
        <taxon>Malpighiales</taxon>
        <taxon>Linaceae</taxon>
        <taxon>Linum</taxon>
    </lineage>
</organism>
<dbReference type="PANTHER" id="PTHR31636">
    <property type="entry name" value="OSJNBA0084A10.13 PROTEIN-RELATED"/>
    <property type="match status" value="1"/>
</dbReference>
<gene>
    <name evidence="6" type="ORF">LTRI10_LOCUS48891</name>
</gene>
<reference evidence="6 7" key="1">
    <citation type="submission" date="2024-04" db="EMBL/GenBank/DDBJ databases">
        <authorList>
            <person name="Fracassetti M."/>
        </authorList>
    </citation>
    <scope>NUCLEOTIDE SEQUENCE [LARGE SCALE GENOMIC DNA]</scope>
</reference>
<evidence type="ECO:0000256" key="2">
    <source>
        <dbReference type="ARBA" id="ARBA00023015"/>
    </source>
</evidence>
<keyword evidence="7" id="KW-1185">Reference proteome</keyword>
<evidence type="ECO:0000313" key="6">
    <source>
        <dbReference type="EMBL" id="CAL1409388.1"/>
    </source>
</evidence>
<protein>
    <submittedName>
        <fullName evidence="6">Uncharacterized protein</fullName>
    </submittedName>
</protein>
<dbReference type="Proteomes" id="UP001497516">
    <property type="component" value="Chromosome 8"/>
</dbReference>
<evidence type="ECO:0000256" key="4">
    <source>
        <dbReference type="ARBA" id="ARBA00023242"/>
    </source>
</evidence>
<dbReference type="GO" id="GO:0005634">
    <property type="term" value="C:nucleus"/>
    <property type="evidence" value="ECO:0007669"/>
    <property type="project" value="UniProtKB-SubCell"/>
</dbReference>